<reference evidence="3" key="1">
    <citation type="submission" date="2023-07" db="EMBL/GenBank/DDBJ databases">
        <title>Whole-genome sequencing of a new Methanosarcina sp. Z-7115.</title>
        <authorList>
            <person name="Zhilina T.N."/>
            <person name="Merkel A.Y."/>
        </authorList>
    </citation>
    <scope>NUCLEOTIDE SEQUENCE [LARGE SCALE GENOMIC DNA]</scope>
    <source>
        <strain evidence="3">Z-7115</strain>
    </source>
</reference>
<evidence type="ECO:0000259" key="1">
    <source>
        <dbReference type="Pfam" id="PF01593"/>
    </source>
</evidence>
<name>A0ABU2CY91_9EURY</name>
<dbReference type="PANTHER" id="PTHR10742:SF410">
    <property type="entry name" value="LYSINE-SPECIFIC HISTONE DEMETHYLASE 2"/>
    <property type="match status" value="1"/>
</dbReference>
<dbReference type="Pfam" id="PF01593">
    <property type="entry name" value="Amino_oxidase"/>
    <property type="match status" value="1"/>
</dbReference>
<accession>A0ABU2CY91</accession>
<keyword evidence="3" id="KW-1185">Reference proteome</keyword>
<gene>
    <name evidence="2" type="ORF">RG963_02685</name>
</gene>
<evidence type="ECO:0000313" key="2">
    <source>
        <dbReference type="EMBL" id="MDR7664711.1"/>
    </source>
</evidence>
<dbReference type="RefSeq" id="WP_310574736.1">
    <property type="nucleotide sequence ID" value="NZ_JAVKPK010000006.1"/>
</dbReference>
<comment type="caution">
    <text evidence="2">The sequence shown here is derived from an EMBL/GenBank/DDBJ whole genome shotgun (WGS) entry which is preliminary data.</text>
</comment>
<evidence type="ECO:0000313" key="3">
    <source>
        <dbReference type="Proteomes" id="UP001246244"/>
    </source>
</evidence>
<protein>
    <submittedName>
        <fullName evidence="2">FAD-dependent oxidoreductase</fullName>
    </submittedName>
</protein>
<dbReference type="InterPro" id="IPR002937">
    <property type="entry name" value="Amino_oxidase"/>
</dbReference>
<organism evidence="2 3">
    <name type="scientific">Methanosarcina baikalica</name>
    <dbReference type="NCBI Taxonomy" id="3073890"/>
    <lineage>
        <taxon>Archaea</taxon>
        <taxon>Methanobacteriati</taxon>
        <taxon>Methanobacteriota</taxon>
        <taxon>Stenosarchaea group</taxon>
        <taxon>Methanomicrobia</taxon>
        <taxon>Methanosarcinales</taxon>
        <taxon>Methanosarcinaceae</taxon>
        <taxon>Methanosarcina</taxon>
    </lineage>
</organism>
<dbReference type="InterPro" id="IPR036188">
    <property type="entry name" value="FAD/NAD-bd_sf"/>
</dbReference>
<dbReference type="InterPro" id="IPR050281">
    <property type="entry name" value="Flavin_monoamine_oxidase"/>
</dbReference>
<dbReference type="Gene3D" id="3.50.50.60">
    <property type="entry name" value="FAD/NAD(P)-binding domain"/>
    <property type="match status" value="1"/>
</dbReference>
<dbReference type="SUPFAM" id="SSF51905">
    <property type="entry name" value="FAD/NAD(P)-binding domain"/>
    <property type="match status" value="1"/>
</dbReference>
<sequence length="501" mass="56741">MPDIINSDTVIVGGGITGLYTCYKLKQLKGTNHTISLFEAAGRFGGRIETVEMGGFLAEYGPMRFEKLAQPLLMELIAELGLETNFFVPYTAANDPDSLFDLTYDESGGKRSGSKLTTLELLKLGILRLLNASDGDMDDPDDPRNRAWWATLDEEYYSYVRNKASYNGKYLYEMGFWNALSLVLSHRAVNKIIHCGTFYHVIHFNPNAAEWVIFWLRGLHPDDGLVGIKQGTGSLVQELVHRLDSRSELSVSLHLNHRLTALFPQPDGRVLLEFKTDNTTVKVLAKRVVLALPRCPLMQLRPLLPEHIGELVDSVIPIPLVKCFFVNESPWWNEFTPPQTRASSTPAREIHYAFRKDGSSKRGIVMVYGDPPSMRYWTPFVQQQEHLKAELNLDKRLVEGYLQYLRSNPDNTDIKEIREEAELISCFGIRDWSREPFEAGCHIWKAGVRAEEAIKELTAFSLQDSPLSNKNIHICGEAYSDFQGFIEGGLRTALRVVKQIL</sequence>
<proteinExistence type="predicted"/>
<dbReference type="Proteomes" id="UP001246244">
    <property type="component" value="Unassembled WGS sequence"/>
</dbReference>
<dbReference type="EMBL" id="JAVKPK010000006">
    <property type="protein sequence ID" value="MDR7664711.1"/>
    <property type="molecule type" value="Genomic_DNA"/>
</dbReference>
<dbReference type="PANTHER" id="PTHR10742">
    <property type="entry name" value="FLAVIN MONOAMINE OXIDASE"/>
    <property type="match status" value="1"/>
</dbReference>
<feature type="domain" description="Amine oxidase" evidence="1">
    <location>
        <begin position="16"/>
        <end position="501"/>
    </location>
</feature>